<dbReference type="Pfam" id="PF20976">
    <property type="entry name" value="Pop8"/>
    <property type="match status" value="1"/>
</dbReference>
<feature type="domain" description="Ribonucleases P/MRP subunit Pop8-like" evidence="1">
    <location>
        <begin position="7"/>
        <end position="83"/>
    </location>
</feature>
<gene>
    <name evidence="2" type="primary">POP8</name>
    <name evidence="2" type="ORF">FIM1_890</name>
</gene>
<organism evidence="2 3">
    <name type="scientific">Kluyveromyces marxianus</name>
    <name type="common">Yeast</name>
    <name type="synonym">Candida kefyr</name>
    <dbReference type="NCBI Taxonomy" id="4911"/>
    <lineage>
        <taxon>Eukaryota</taxon>
        <taxon>Fungi</taxon>
        <taxon>Dikarya</taxon>
        <taxon>Ascomycota</taxon>
        <taxon>Saccharomycotina</taxon>
        <taxon>Saccharomycetes</taxon>
        <taxon>Saccharomycetales</taxon>
        <taxon>Saccharomycetaceae</taxon>
        <taxon>Kluyveromyces</taxon>
    </lineage>
</organism>
<evidence type="ECO:0000313" key="3">
    <source>
        <dbReference type="Proteomes" id="UP000422736"/>
    </source>
</evidence>
<dbReference type="EMBL" id="CP015055">
    <property type="protein sequence ID" value="QGN14234.1"/>
    <property type="molecule type" value="Genomic_DNA"/>
</dbReference>
<protein>
    <submittedName>
        <fullName evidence="2">Ribonucleases P/MRP protein subunit POP8</fullName>
    </submittedName>
</protein>
<dbReference type="Proteomes" id="UP000422736">
    <property type="component" value="Chromosome 2"/>
</dbReference>
<accession>A0ABX6ETN9</accession>
<evidence type="ECO:0000259" key="1">
    <source>
        <dbReference type="Pfam" id="PF20976"/>
    </source>
</evidence>
<dbReference type="InterPro" id="IPR020347">
    <property type="entry name" value="Pop8"/>
</dbReference>
<dbReference type="InterPro" id="IPR049128">
    <property type="entry name" value="Pop8-like_dom"/>
</dbReference>
<reference evidence="2 3" key="1">
    <citation type="submission" date="2016-03" db="EMBL/GenBank/DDBJ databases">
        <title>How can Kluyveromyces marxianus grow so fast - potential evolutionary course in Saccharomyces Complex revealed by comparative genomics.</title>
        <authorList>
            <person name="Mo W."/>
            <person name="Lu W."/>
            <person name="Yang X."/>
            <person name="Qi J."/>
            <person name="Lv H."/>
        </authorList>
    </citation>
    <scope>NUCLEOTIDE SEQUENCE [LARGE SCALE GENOMIC DNA]</scope>
    <source>
        <strain evidence="2 3">FIM1</strain>
    </source>
</reference>
<name>A0ABX6ETN9_KLUMA</name>
<dbReference type="PANTHER" id="PTHR28173">
    <property type="entry name" value="RIBONUCLEASES P/MRP PROTEIN SUBUNIT POP8"/>
    <property type="match status" value="1"/>
</dbReference>
<proteinExistence type="predicted"/>
<sequence>MGKRFHEWYYFKVHATSQDLEKDEETKLDKITWLQIINSALKRSHGVFGEAIEYDILHNDGLDSIIKVNYIDRQVFSTAMTSYISSDELVGVPLVFMIEQQQGKLSDITVPDEDLLWFKKLVEFEEKEIVD</sequence>
<keyword evidence="3" id="KW-1185">Reference proteome</keyword>
<dbReference type="PANTHER" id="PTHR28173:SF1">
    <property type="entry name" value="RIBONUCLEASES P_MRP PROTEIN SUBUNIT POP8"/>
    <property type="match status" value="1"/>
</dbReference>
<reference evidence="2 3" key="2">
    <citation type="submission" date="2019-11" db="EMBL/GenBank/DDBJ databases">
        <authorList>
            <person name="Lu H."/>
        </authorList>
    </citation>
    <scope>NUCLEOTIDE SEQUENCE [LARGE SCALE GENOMIC DNA]</scope>
    <source>
        <strain evidence="2 3">FIM1</strain>
    </source>
</reference>
<evidence type="ECO:0000313" key="2">
    <source>
        <dbReference type="EMBL" id="QGN14234.1"/>
    </source>
</evidence>